<name>A0A2Y9BT32_9MICO</name>
<dbReference type="AlphaFoldDB" id="A0A2Y9BT32"/>
<dbReference type="Proteomes" id="UP000250028">
    <property type="component" value="Unassembled WGS sequence"/>
</dbReference>
<accession>A0A2Y9BT32</accession>
<organism evidence="1 2">
    <name type="scientific">Branchiibius hedensis</name>
    <dbReference type="NCBI Taxonomy" id="672460"/>
    <lineage>
        <taxon>Bacteria</taxon>
        <taxon>Bacillati</taxon>
        <taxon>Actinomycetota</taxon>
        <taxon>Actinomycetes</taxon>
        <taxon>Micrococcales</taxon>
        <taxon>Dermacoccaceae</taxon>
        <taxon>Branchiibius</taxon>
    </lineage>
</organism>
<protein>
    <submittedName>
        <fullName evidence="1">Cytidylate kinase</fullName>
    </submittedName>
</protein>
<dbReference type="OrthoDB" id="3823243at2"/>
<sequence length="211" mass="22393">MPGITISSEYGAGGALVAPKVAQQLGLPLLDKAIDADVARSLDVSEAEAHHGERKGGWADRFFSAIAPVADTVFGDTEQYSHAPNEFRDQAENIMRSAIKTGAVVFGRAGAAALADQPDVLRVRLYGEFEDRVANLVRTASVSEEQARSDIASVDGGRAKYMQHLYERDITDRSLYHLMINGPTLTVDECVGVIVAAYGALSEASTAPAAG</sequence>
<keyword evidence="1" id="KW-0808">Transferase</keyword>
<dbReference type="RefSeq" id="WP_109684054.1">
    <property type="nucleotide sequence ID" value="NZ_QGDN01000001.1"/>
</dbReference>
<evidence type="ECO:0000313" key="1">
    <source>
        <dbReference type="EMBL" id="SSA33342.1"/>
    </source>
</evidence>
<keyword evidence="1" id="KW-0418">Kinase</keyword>
<dbReference type="EMBL" id="UESZ01000001">
    <property type="protein sequence ID" value="SSA33342.1"/>
    <property type="molecule type" value="Genomic_DNA"/>
</dbReference>
<dbReference type="GO" id="GO:0016301">
    <property type="term" value="F:kinase activity"/>
    <property type="evidence" value="ECO:0007669"/>
    <property type="project" value="UniProtKB-KW"/>
</dbReference>
<evidence type="ECO:0000313" key="2">
    <source>
        <dbReference type="Proteomes" id="UP000250028"/>
    </source>
</evidence>
<reference evidence="2" key="1">
    <citation type="submission" date="2016-10" db="EMBL/GenBank/DDBJ databases">
        <authorList>
            <person name="Varghese N."/>
            <person name="Submissions S."/>
        </authorList>
    </citation>
    <scope>NUCLEOTIDE SEQUENCE [LARGE SCALE GENOMIC DNA]</scope>
    <source>
        <strain evidence="2">DSM 22951</strain>
    </source>
</reference>
<dbReference type="InterPro" id="IPR027417">
    <property type="entry name" value="P-loop_NTPase"/>
</dbReference>
<dbReference type="Pfam" id="PF13189">
    <property type="entry name" value="Cytidylate_kin2"/>
    <property type="match status" value="1"/>
</dbReference>
<dbReference type="Gene3D" id="3.40.50.300">
    <property type="entry name" value="P-loop containing nucleotide triphosphate hydrolases"/>
    <property type="match status" value="1"/>
</dbReference>
<gene>
    <name evidence="1" type="ORF">SAMN04489750_0617</name>
</gene>
<proteinExistence type="predicted"/>
<keyword evidence="2" id="KW-1185">Reference proteome</keyword>